<dbReference type="Proteomes" id="UP000199301">
    <property type="component" value="Unassembled WGS sequence"/>
</dbReference>
<dbReference type="CDD" id="cd00090">
    <property type="entry name" value="HTH_ARSR"/>
    <property type="match status" value="1"/>
</dbReference>
<name>A0A1H0YF70_9ACTN</name>
<gene>
    <name evidence="2" type="ORF">SAMN04489718_0412</name>
</gene>
<evidence type="ECO:0000313" key="3">
    <source>
        <dbReference type="Proteomes" id="UP000199301"/>
    </source>
</evidence>
<dbReference type="STRING" id="995062.SAMN04489718_0412"/>
<reference evidence="3" key="1">
    <citation type="submission" date="2016-10" db="EMBL/GenBank/DDBJ databases">
        <authorList>
            <person name="Varghese N."/>
            <person name="Submissions S."/>
        </authorList>
    </citation>
    <scope>NUCLEOTIDE SEQUENCE [LARGE SCALE GENOMIC DNA]</scope>
    <source>
        <strain evidence="3">DSM 45459</strain>
    </source>
</reference>
<keyword evidence="3" id="KW-1185">Reference proteome</keyword>
<evidence type="ECO:0000259" key="1">
    <source>
        <dbReference type="SMART" id="SM00418"/>
    </source>
</evidence>
<feature type="domain" description="HTH arsR-type" evidence="1">
    <location>
        <begin position="24"/>
        <end position="119"/>
    </location>
</feature>
<protein>
    <submittedName>
        <fullName evidence="2">Helix-turn-helix domain-containing protein</fullName>
    </submittedName>
</protein>
<accession>A0A1H0YF70</accession>
<dbReference type="SUPFAM" id="SSF46785">
    <property type="entry name" value="Winged helix' DNA-binding domain"/>
    <property type="match status" value="1"/>
</dbReference>
<dbReference type="AlphaFoldDB" id="A0A1H0YF70"/>
<evidence type="ECO:0000313" key="2">
    <source>
        <dbReference type="EMBL" id="SDQ13690.1"/>
    </source>
</evidence>
<dbReference type="EMBL" id="FNKO01000001">
    <property type="protein sequence ID" value="SDQ13690.1"/>
    <property type="molecule type" value="Genomic_DNA"/>
</dbReference>
<dbReference type="SMART" id="SM00418">
    <property type="entry name" value="HTH_ARSR"/>
    <property type="match status" value="1"/>
</dbReference>
<sequence length="200" mass="22870">MAESSRWFSLLLVPEHDHHELDARSLRGLAHPLRVRILGSLRTDGPSTATRLAELFGQRSGTTSWHLRQLAEHGFVEQDPERGNRRERWWRAARRETELRPEKFGGDPELGPVLSSLLHEVAAVHHRRTAEYVSALNEWPREWCAASELSDWVLSLSPRELARFTAEARQLVKRYSRDPESGDEQVLVQLQAFPRGGAAE</sequence>
<dbReference type="InterPro" id="IPR036390">
    <property type="entry name" value="WH_DNA-bd_sf"/>
</dbReference>
<dbReference type="InterPro" id="IPR011991">
    <property type="entry name" value="ArsR-like_HTH"/>
</dbReference>
<dbReference type="InterPro" id="IPR001845">
    <property type="entry name" value="HTH_ArsR_DNA-bd_dom"/>
</dbReference>
<organism evidence="2 3">
    <name type="scientific">Actinopolyspora saharensis</name>
    <dbReference type="NCBI Taxonomy" id="995062"/>
    <lineage>
        <taxon>Bacteria</taxon>
        <taxon>Bacillati</taxon>
        <taxon>Actinomycetota</taxon>
        <taxon>Actinomycetes</taxon>
        <taxon>Actinopolysporales</taxon>
        <taxon>Actinopolysporaceae</taxon>
        <taxon>Actinopolyspora</taxon>
    </lineage>
</organism>
<proteinExistence type="predicted"/>
<dbReference type="GO" id="GO:0003700">
    <property type="term" value="F:DNA-binding transcription factor activity"/>
    <property type="evidence" value="ECO:0007669"/>
    <property type="project" value="InterPro"/>
</dbReference>
<dbReference type="Gene3D" id="1.10.10.10">
    <property type="entry name" value="Winged helix-like DNA-binding domain superfamily/Winged helix DNA-binding domain"/>
    <property type="match status" value="1"/>
</dbReference>
<dbReference type="Pfam" id="PF12840">
    <property type="entry name" value="HTH_20"/>
    <property type="match status" value="1"/>
</dbReference>
<dbReference type="InterPro" id="IPR036388">
    <property type="entry name" value="WH-like_DNA-bd_sf"/>
</dbReference>